<dbReference type="PANTHER" id="PTHR30572">
    <property type="entry name" value="MEMBRANE COMPONENT OF TRANSPORTER-RELATED"/>
    <property type="match status" value="1"/>
</dbReference>
<dbReference type="RefSeq" id="WP_089688286.1">
    <property type="nucleotide sequence ID" value="NZ_FNFO01000016.1"/>
</dbReference>
<keyword evidence="2" id="KW-1003">Cell membrane</keyword>
<evidence type="ECO:0000256" key="6">
    <source>
        <dbReference type="SAM" id="Phobius"/>
    </source>
</evidence>
<organism evidence="9 10">
    <name type="scientific">Catalinimonas alkaloidigena</name>
    <dbReference type="NCBI Taxonomy" id="1075417"/>
    <lineage>
        <taxon>Bacteria</taxon>
        <taxon>Pseudomonadati</taxon>
        <taxon>Bacteroidota</taxon>
        <taxon>Cytophagia</taxon>
        <taxon>Cytophagales</taxon>
        <taxon>Catalimonadaceae</taxon>
        <taxon>Catalinimonas</taxon>
    </lineage>
</organism>
<dbReference type="PANTHER" id="PTHR30572:SF18">
    <property type="entry name" value="ABC-TYPE MACROLIDE FAMILY EXPORT SYSTEM PERMEASE COMPONENT 2"/>
    <property type="match status" value="1"/>
</dbReference>
<evidence type="ECO:0000259" key="7">
    <source>
        <dbReference type="Pfam" id="PF02687"/>
    </source>
</evidence>
<dbReference type="Proteomes" id="UP000198510">
    <property type="component" value="Unassembled WGS sequence"/>
</dbReference>
<feature type="transmembrane region" description="Helical" evidence="6">
    <location>
        <begin position="772"/>
        <end position="794"/>
    </location>
</feature>
<gene>
    <name evidence="9" type="ORF">SAMN05421823_11654</name>
</gene>
<keyword evidence="10" id="KW-1185">Reference proteome</keyword>
<feature type="domain" description="ABC3 transporter permease C-terminal" evidence="7">
    <location>
        <begin position="291"/>
        <end position="404"/>
    </location>
</feature>
<feature type="transmembrane region" description="Helical" evidence="6">
    <location>
        <begin position="733"/>
        <end position="752"/>
    </location>
</feature>
<evidence type="ECO:0000256" key="3">
    <source>
        <dbReference type="ARBA" id="ARBA00022692"/>
    </source>
</evidence>
<keyword evidence="5 6" id="KW-0472">Membrane</keyword>
<evidence type="ECO:0000259" key="8">
    <source>
        <dbReference type="Pfam" id="PF12704"/>
    </source>
</evidence>
<feature type="domain" description="ABC3 transporter permease C-terminal" evidence="7">
    <location>
        <begin position="684"/>
        <end position="794"/>
    </location>
</feature>
<feature type="transmembrane region" description="Helical" evidence="6">
    <location>
        <begin position="379"/>
        <end position="403"/>
    </location>
</feature>
<evidence type="ECO:0000256" key="4">
    <source>
        <dbReference type="ARBA" id="ARBA00022989"/>
    </source>
</evidence>
<dbReference type="AlphaFoldDB" id="A0A1G9UFZ6"/>
<evidence type="ECO:0000256" key="2">
    <source>
        <dbReference type="ARBA" id="ARBA00022475"/>
    </source>
</evidence>
<dbReference type="PROSITE" id="PS51257">
    <property type="entry name" value="PROKAR_LIPOPROTEIN"/>
    <property type="match status" value="1"/>
</dbReference>
<dbReference type="InterPro" id="IPR025857">
    <property type="entry name" value="MacB_PCD"/>
</dbReference>
<evidence type="ECO:0000256" key="1">
    <source>
        <dbReference type="ARBA" id="ARBA00004651"/>
    </source>
</evidence>
<dbReference type="GO" id="GO:0005886">
    <property type="term" value="C:plasma membrane"/>
    <property type="evidence" value="ECO:0007669"/>
    <property type="project" value="UniProtKB-SubCell"/>
</dbReference>
<feature type="transmembrane region" description="Helical" evidence="6">
    <location>
        <begin position="284"/>
        <end position="307"/>
    </location>
</feature>
<dbReference type="OrthoDB" id="5933722at2"/>
<evidence type="ECO:0000256" key="5">
    <source>
        <dbReference type="ARBA" id="ARBA00023136"/>
    </source>
</evidence>
<feature type="transmembrane region" description="Helical" evidence="6">
    <location>
        <begin position="21"/>
        <end position="41"/>
    </location>
</feature>
<feature type="transmembrane region" description="Helical" evidence="6">
    <location>
        <begin position="434"/>
        <end position="453"/>
    </location>
</feature>
<feature type="domain" description="MacB-like periplasmic core" evidence="8">
    <location>
        <begin position="20"/>
        <end position="239"/>
    </location>
</feature>
<dbReference type="Pfam" id="PF02687">
    <property type="entry name" value="FtsX"/>
    <property type="match status" value="2"/>
</dbReference>
<reference evidence="9 10" key="1">
    <citation type="submission" date="2016-10" db="EMBL/GenBank/DDBJ databases">
        <authorList>
            <person name="de Groot N.N."/>
        </authorList>
    </citation>
    <scope>NUCLEOTIDE SEQUENCE [LARGE SCALE GENOMIC DNA]</scope>
    <source>
        <strain evidence="9 10">DSM 25186</strain>
    </source>
</reference>
<feature type="transmembrane region" description="Helical" evidence="6">
    <location>
        <begin position="341"/>
        <end position="359"/>
    </location>
</feature>
<sequence>MFRNYLLVALRNLGRYRAYTFLNLMGLITGLVACLLIMLWVHDERTYDRQFSDVERLYRVNVAVGDRPIFALTSWPYGPTLAREVAGVEKSVRVWQTAGVLLGQGDLRIQESASFFADSAFLSLFDFPVLVGEPQTALAAPFTMVLTESLAKRLFNRIDVVGERVRVDNQDDYTVTAVVADPPTNTHVQFQLLRSMATFYAQAQQQGFDPETQWMSFTNQSTYVRLTPGTAPSDVAAQFPAMFERHMGDLIERMGLKIAAELQPVTAIHLHPVAEELTPGGNRAYVIIFTLIALFILGIACINFMNLATARATRRAREVGVRKVAGAYRGQLIGQFLSESLLLTLAALAVALGTAELLLPAFNNLTGKALSLAFVGTPWGLLLLLVFGLAVGLLAGLYPAFVLSGFRPTEVLKGSGQAARVATGTQVVTLRQGLVVTQFALSAGLIICTLMVYQQLNYLQNSQLGFQKEHVLTLNLPGDSTVQRHLESFRTAFTQHPMVLGATTASVVPSLNENYNPVAKEGAAPDDSQIMYVVQSDPHYLQTLGLELSAGRNFSEEIPSDQTDAFLINESAAKVLGLDNPVGERLEWRGGPDARTGTIVGVVKDYHFRSLHATITPALFFLNAQRANFLVVRLRPGYPAEALHDLERAWKSRLPDWPFNYQFLDESFGRQYQAEERLARLFTVFAGLAIFVACLGLFGLAAYTTEQRTKEIGVRKVLGATIPQILGLLSREYAMLLGVAFVIAAPVAGYLMRSWMTNFAYHIGFSAWPYLFAVGLVLSIALLTVSVQSLRAALANPVRSLRSE</sequence>
<evidence type="ECO:0000313" key="9">
    <source>
        <dbReference type="EMBL" id="SDM58880.1"/>
    </source>
</evidence>
<feature type="transmembrane region" description="Helical" evidence="6">
    <location>
        <begin position="681"/>
        <end position="703"/>
    </location>
</feature>
<keyword evidence="3 6" id="KW-0812">Transmembrane</keyword>
<dbReference type="Pfam" id="PF12704">
    <property type="entry name" value="MacB_PCD"/>
    <property type="match status" value="2"/>
</dbReference>
<dbReference type="InterPro" id="IPR050250">
    <property type="entry name" value="Macrolide_Exporter_MacB"/>
</dbReference>
<dbReference type="EMBL" id="FNFO01000016">
    <property type="protein sequence ID" value="SDM58880.1"/>
    <property type="molecule type" value="Genomic_DNA"/>
</dbReference>
<dbReference type="GO" id="GO:0022857">
    <property type="term" value="F:transmembrane transporter activity"/>
    <property type="evidence" value="ECO:0007669"/>
    <property type="project" value="TreeGrafter"/>
</dbReference>
<protein>
    <submittedName>
        <fullName evidence="9">Putative ABC transport system permease protein</fullName>
    </submittedName>
</protein>
<proteinExistence type="predicted"/>
<accession>A0A1G9UFZ6</accession>
<feature type="domain" description="MacB-like periplasmic core" evidence="8">
    <location>
        <begin position="504"/>
        <end position="643"/>
    </location>
</feature>
<dbReference type="STRING" id="1075417.SAMN05421823_11654"/>
<dbReference type="InterPro" id="IPR003838">
    <property type="entry name" value="ABC3_permease_C"/>
</dbReference>
<comment type="subcellular location">
    <subcellularLocation>
        <location evidence="1">Cell membrane</location>
        <topology evidence="1">Multi-pass membrane protein</topology>
    </subcellularLocation>
</comment>
<name>A0A1G9UFZ6_9BACT</name>
<evidence type="ECO:0000313" key="10">
    <source>
        <dbReference type="Proteomes" id="UP000198510"/>
    </source>
</evidence>
<keyword evidence="4 6" id="KW-1133">Transmembrane helix</keyword>